<organism evidence="1 2">
    <name type="scientific">Segatella copri</name>
    <dbReference type="NCBI Taxonomy" id="165179"/>
    <lineage>
        <taxon>Bacteria</taxon>
        <taxon>Pseudomonadati</taxon>
        <taxon>Bacteroidota</taxon>
        <taxon>Bacteroidia</taxon>
        <taxon>Bacteroidales</taxon>
        <taxon>Prevotellaceae</taxon>
        <taxon>Segatella</taxon>
    </lineage>
</organism>
<protein>
    <submittedName>
        <fullName evidence="1">Uncharacterized protein</fullName>
    </submittedName>
</protein>
<evidence type="ECO:0000313" key="1">
    <source>
        <dbReference type="EMBL" id="RGX91501.1"/>
    </source>
</evidence>
<name>A0AA93BJ50_9BACT</name>
<accession>A0AA93BJ50</accession>
<comment type="caution">
    <text evidence="1">The sequence shown here is derived from an EMBL/GenBank/DDBJ whole genome shotgun (WGS) entry which is preliminary data.</text>
</comment>
<proteinExistence type="predicted"/>
<dbReference type="Proteomes" id="UP000285604">
    <property type="component" value="Unassembled WGS sequence"/>
</dbReference>
<dbReference type="AlphaFoldDB" id="A0AA93BJ50"/>
<reference evidence="1 2" key="1">
    <citation type="submission" date="2018-08" db="EMBL/GenBank/DDBJ databases">
        <title>A genome reference for cultivated species of the human gut microbiota.</title>
        <authorList>
            <person name="Zou Y."/>
            <person name="Xue W."/>
            <person name="Luo G."/>
        </authorList>
    </citation>
    <scope>NUCLEOTIDE SEQUENCE [LARGE SCALE GENOMIC DNA]</scope>
    <source>
        <strain evidence="1 2">OF03-3</strain>
    </source>
</reference>
<gene>
    <name evidence="1" type="ORF">DXA63_12770</name>
</gene>
<sequence length="102" mass="12138">MDTYYKECFVESVYHYEALENWQKFQIGDIFQLAYDDKYDIVKVKNENFCIGKLSDEDSKSMLPFLKVGWKKLFSAKICLKNDVDSEDKRIKIVIYLVSNKE</sequence>
<evidence type="ECO:0000313" key="2">
    <source>
        <dbReference type="Proteomes" id="UP000285604"/>
    </source>
</evidence>
<dbReference type="EMBL" id="QSCI01000074">
    <property type="protein sequence ID" value="RGX91501.1"/>
    <property type="molecule type" value="Genomic_DNA"/>
</dbReference>